<keyword evidence="1" id="KW-0496">Mitochondrion</keyword>
<dbReference type="AlphaFoldDB" id="A0A1R4AAW7"/>
<evidence type="ECO:0000259" key="2">
    <source>
        <dbReference type="Pfam" id="PF02953"/>
    </source>
</evidence>
<keyword evidence="1" id="KW-0653">Protein transport</keyword>
<organism evidence="3 4">
    <name type="scientific">Babesia microti (strain RI)</name>
    <dbReference type="NCBI Taxonomy" id="1133968"/>
    <lineage>
        <taxon>Eukaryota</taxon>
        <taxon>Sar</taxon>
        <taxon>Alveolata</taxon>
        <taxon>Apicomplexa</taxon>
        <taxon>Aconoidasida</taxon>
        <taxon>Piroplasmida</taxon>
        <taxon>Babesiidae</taxon>
        <taxon>Babesia</taxon>
    </lineage>
</organism>
<keyword evidence="1" id="KW-0472">Membrane</keyword>
<comment type="subcellular location">
    <subcellularLocation>
        <location evidence="1">Mitochondrion inner membrane</location>
        <topology evidence="1">Peripheral membrane protein</topology>
        <orientation evidence="1">Intermembrane side</orientation>
    </subcellularLocation>
</comment>
<evidence type="ECO:0000313" key="4">
    <source>
        <dbReference type="Proteomes" id="UP000002899"/>
    </source>
</evidence>
<comment type="domain">
    <text evidence="1">The twin CX3C motif contains 4 conserved Cys residues that form 2 disulfide bonds in the mitochondrial intermembrane space.</text>
</comment>
<evidence type="ECO:0000256" key="1">
    <source>
        <dbReference type="RuleBase" id="RU367043"/>
    </source>
</evidence>
<dbReference type="Gene3D" id="1.10.287.810">
    <property type="entry name" value="Mitochondrial import inner membrane translocase subunit tim13 like domains"/>
    <property type="match status" value="1"/>
</dbReference>
<evidence type="ECO:0000313" key="3">
    <source>
        <dbReference type="EMBL" id="SJK86141.1"/>
    </source>
</evidence>
<dbReference type="InterPro" id="IPR004217">
    <property type="entry name" value="Tim10-like"/>
</dbReference>
<protein>
    <recommendedName>
        <fullName evidence="1">Mitochondrial import inner membrane translocase subunit</fullName>
    </recommendedName>
</protein>
<dbReference type="GO" id="GO:0015031">
    <property type="term" value="P:protein transport"/>
    <property type="evidence" value="ECO:0007669"/>
    <property type="project" value="UniProtKB-KW"/>
</dbReference>
<dbReference type="SUPFAM" id="SSF144122">
    <property type="entry name" value="Tim10-like"/>
    <property type="match status" value="1"/>
</dbReference>
<keyword evidence="1" id="KW-0143">Chaperone</keyword>
<feature type="domain" description="Tim10-like" evidence="2">
    <location>
        <begin position="23"/>
        <end position="69"/>
    </location>
</feature>
<dbReference type="Pfam" id="PF02953">
    <property type="entry name" value="zf-Tim10_DDP"/>
    <property type="match status" value="1"/>
</dbReference>
<name>A0A1R4AAW7_BABMR</name>
<keyword evidence="1" id="KW-0813">Transport</keyword>
<accession>A0A1R4AAW7</accession>
<keyword evidence="1" id="KW-1015">Disulfide bond</keyword>
<sequence length="81" mass="9097">MSSESLDPKNVGIAMDLIVLSMLNEKVRKVCFKKCFGTKFGEQLNKSEQLCLAKCMDRFYEAHSIVSQASSEATQNFSILK</sequence>
<dbReference type="OrthoDB" id="7813104at2759"/>
<dbReference type="KEGG" id="bmic:BMR1_02g03802"/>
<reference evidence="3 4" key="1">
    <citation type="journal article" date="2012" name="Nucleic Acids Res.">
        <title>Sequencing of the smallest Apicomplexan genome from the human pathogen Babesia microti.</title>
        <authorList>
            <person name="Cornillot E."/>
            <person name="Hadj-Kaddour K."/>
            <person name="Dassouli A."/>
            <person name="Noel B."/>
            <person name="Ranwez V."/>
            <person name="Vacherie B."/>
            <person name="Augagneur Y."/>
            <person name="Bres V."/>
            <person name="Duclos A."/>
            <person name="Randazzo S."/>
            <person name="Carcy B."/>
            <person name="Debierre-Grockiego F."/>
            <person name="Delbecq S."/>
            <person name="Moubri-Menage K."/>
            <person name="Shams-Eldin H."/>
            <person name="Usmani-Brown S."/>
            <person name="Bringaud F."/>
            <person name="Wincker P."/>
            <person name="Vivares C.P."/>
            <person name="Schwarz R.T."/>
            <person name="Schetters T.P."/>
            <person name="Krause P.J."/>
            <person name="Gorenflot A."/>
            <person name="Berry V."/>
            <person name="Barbe V."/>
            <person name="Ben Mamoun C."/>
        </authorList>
    </citation>
    <scope>NUCLEOTIDE SEQUENCE [LARGE SCALE GENOMIC DNA]</scope>
    <source>
        <strain evidence="3 4">RI</strain>
    </source>
</reference>
<comment type="similarity">
    <text evidence="1">Belongs to the small Tim family.</text>
</comment>
<dbReference type="EMBL" id="FO082872">
    <property type="protein sequence ID" value="SJK86141.1"/>
    <property type="molecule type" value="Genomic_DNA"/>
</dbReference>
<keyword evidence="4" id="KW-1185">Reference proteome</keyword>
<dbReference type="GO" id="GO:0005743">
    <property type="term" value="C:mitochondrial inner membrane"/>
    <property type="evidence" value="ECO:0007669"/>
    <property type="project" value="UniProtKB-SubCell"/>
</dbReference>
<proteinExistence type="inferred from homology"/>
<comment type="subunit">
    <text evidence="1">Heterohexamer.</text>
</comment>
<dbReference type="Proteomes" id="UP000002899">
    <property type="component" value="Chromosome II"/>
</dbReference>
<comment type="function">
    <text evidence="1">Mitochondrial intermembrane chaperone that participates in the import and insertion of some multi-pass transmembrane proteins into the mitochondrial inner membrane. Also required for the transfer of beta-barrel precursors from the TOM complex to the sorting and assembly machinery (SAM complex) of the outer membrane. Acts as a chaperone-like protein that protects the hydrophobic precursors from aggregation and guide them through the mitochondrial intermembrane space.</text>
</comment>
<dbReference type="InterPro" id="IPR035427">
    <property type="entry name" value="Tim10-like_dom_sf"/>
</dbReference>
<keyword evidence="1" id="KW-0811">Translocation</keyword>
<dbReference type="GeneID" id="24424543"/>
<dbReference type="VEuPathDB" id="PiroplasmaDB:BMR1_02g03802"/>
<reference evidence="3 4" key="2">
    <citation type="journal article" date="2013" name="PLoS ONE">
        <title>Whole genome mapping and re-organization of the nuclear and mitochondrial genomes of Babesia microti isolates.</title>
        <authorList>
            <person name="Cornillot E."/>
            <person name="Dassouli A."/>
            <person name="Garg A."/>
            <person name="Pachikara N."/>
            <person name="Randazzo S."/>
            <person name="Depoix D."/>
            <person name="Carcy B."/>
            <person name="Delbecq S."/>
            <person name="Frutos R."/>
            <person name="Silva J.C."/>
            <person name="Sutton R."/>
            <person name="Krause P.J."/>
            <person name="Mamoun C.B."/>
        </authorList>
    </citation>
    <scope>NUCLEOTIDE SEQUENCE [LARGE SCALE GENOMIC DNA]</scope>
    <source>
        <strain evidence="3 4">RI</strain>
    </source>
</reference>
<reference evidence="3 4" key="3">
    <citation type="journal article" date="2016" name="Sci. Rep.">
        <title>Genome-wide diversity and gene expression profiling of Babesia microti isolates identify polymorphic genes that mediate host-pathogen interactions.</title>
        <authorList>
            <person name="Silva J.C."/>
            <person name="Cornillot E."/>
            <person name="McCracken C."/>
            <person name="Usmani-Brown S."/>
            <person name="Dwivedi A."/>
            <person name="Ifeonu O.O."/>
            <person name="Crabtree J."/>
            <person name="Gotia H.T."/>
            <person name="Virji A.Z."/>
            <person name="Reynes C."/>
            <person name="Colinge J."/>
            <person name="Kumar V."/>
            <person name="Lawres L."/>
            <person name="Pazzi J.E."/>
            <person name="Pablo J.V."/>
            <person name="Hung C."/>
            <person name="Brancato J."/>
            <person name="Kumari P."/>
            <person name="Orvis J."/>
            <person name="Tretina K."/>
            <person name="Chibucos M."/>
            <person name="Ott S."/>
            <person name="Sadzewicz L."/>
            <person name="Sengamalay N."/>
            <person name="Shetty A.C."/>
            <person name="Su Q."/>
            <person name="Tallon L."/>
            <person name="Fraser C.M."/>
            <person name="Frutos R."/>
            <person name="Molina D.M."/>
            <person name="Krause P.J."/>
            <person name="Ben Mamoun C."/>
        </authorList>
    </citation>
    <scope>NUCLEOTIDE SEQUENCE [LARGE SCALE GENOMIC DNA]</scope>
    <source>
        <strain evidence="3 4">RI</strain>
    </source>
</reference>
<dbReference type="RefSeq" id="XP_012648520.2">
    <property type="nucleotide sequence ID" value="XM_012793066.2"/>
</dbReference>
<keyword evidence="1" id="KW-0999">Mitochondrion inner membrane</keyword>